<reference evidence="1 2" key="1">
    <citation type="journal article" date="2023" name="Ecotoxicol. Environ. Saf.">
        <title>Mercury remediation potential of mercury-resistant strain Rheinheimera metallidurans sp. nov. isolated from a municipal waste dumping site.</title>
        <authorList>
            <person name="Yadav V."/>
            <person name="Manjhi A."/>
            <person name="Vadakedath N."/>
        </authorList>
    </citation>
    <scope>NUCLEOTIDE SEQUENCE [LARGE SCALE GENOMIC DNA]</scope>
    <source>
        <strain evidence="1 2">E-49</strain>
    </source>
</reference>
<comment type="caution">
    <text evidence="1">The sequence shown here is derived from an EMBL/GenBank/DDBJ whole genome shotgun (WGS) entry which is preliminary data.</text>
</comment>
<dbReference type="RefSeq" id="WP_335734432.1">
    <property type="nucleotide sequence ID" value="NZ_JALAAR010000001.1"/>
</dbReference>
<sequence>MKTLSYTQQQLLKVLQIAPLNLSPAFSTEPAIKPQAGTKNISESEPLAAADLVSVLAQDIKLALPEGVSWYIDQQFAAPQLNNKQLITPPLSALQPAELKQALWQLLSALHED</sequence>
<evidence type="ECO:0000313" key="1">
    <source>
        <dbReference type="EMBL" id="MEH8016020.1"/>
    </source>
</evidence>
<dbReference type="Proteomes" id="UP001375382">
    <property type="component" value="Unassembled WGS sequence"/>
</dbReference>
<name>A0ABU8C285_9GAMM</name>
<accession>A0ABU8C285</accession>
<gene>
    <name evidence="1" type="ORF">MN202_02130</name>
</gene>
<evidence type="ECO:0000313" key="2">
    <source>
        <dbReference type="Proteomes" id="UP001375382"/>
    </source>
</evidence>
<protein>
    <submittedName>
        <fullName evidence="1">Uncharacterized protein</fullName>
    </submittedName>
</protein>
<organism evidence="1 2">
    <name type="scientific">Rheinheimera muenzenbergensis</name>
    <dbReference type="NCBI Taxonomy" id="1193628"/>
    <lineage>
        <taxon>Bacteria</taxon>
        <taxon>Pseudomonadati</taxon>
        <taxon>Pseudomonadota</taxon>
        <taxon>Gammaproteobacteria</taxon>
        <taxon>Chromatiales</taxon>
        <taxon>Chromatiaceae</taxon>
        <taxon>Rheinheimera</taxon>
    </lineage>
</organism>
<dbReference type="EMBL" id="JALAAR010000001">
    <property type="protein sequence ID" value="MEH8016020.1"/>
    <property type="molecule type" value="Genomic_DNA"/>
</dbReference>
<keyword evidence="2" id="KW-1185">Reference proteome</keyword>
<proteinExistence type="predicted"/>